<protein>
    <submittedName>
        <fullName evidence="2">DUF4440 domain-containing protein</fullName>
    </submittedName>
</protein>
<dbReference type="SUPFAM" id="SSF54427">
    <property type="entry name" value="NTF2-like"/>
    <property type="match status" value="1"/>
</dbReference>
<gene>
    <name evidence="2" type="ORF">C7S20_12930</name>
</gene>
<evidence type="ECO:0000313" key="3">
    <source>
        <dbReference type="Proteomes" id="UP000241507"/>
    </source>
</evidence>
<reference evidence="3" key="1">
    <citation type="submission" date="2018-03" db="EMBL/GenBank/DDBJ databases">
        <title>Gramella fulva sp. nov., isolated from a dry surface of tidal flat.</title>
        <authorList>
            <person name="Hwang S.H."/>
            <person name="Hwang W.M."/>
            <person name="Kang K."/>
            <person name="Ahn T.-Y."/>
        </authorList>
    </citation>
    <scope>NUCLEOTIDE SEQUENCE [LARGE SCALE GENOMIC DNA]</scope>
    <source>
        <strain evidence="3">SH35</strain>
    </source>
</reference>
<accession>A0A2R3Z758</accession>
<proteinExistence type="predicted"/>
<dbReference type="Pfam" id="PF14534">
    <property type="entry name" value="DUF4440"/>
    <property type="match status" value="1"/>
</dbReference>
<name>A0A2R3Z758_9FLAO</name>
<dbReference type="InterPro" id="IPR032710">
    <property type="entry name" value="NTF2-like_dom_sf"/>
</dbReference>
<evidence type="ECO:0000313" key="2">
    <source>
        <dbReference type="EMBL" id="AVR46085.1"/>
    </source>
</evidence>
<dbReference type="InterPro" id="IPR027843">
    <property type="entry name" value="DUF4440"/>
</dbReference>
<keyword evidence="3" id="KW-1185">Reference proteome</keyword>
<dbReference type="OrthoDB" id="1357763at2"/>
<dbReference type="Gene3D" id="3.10.450.50">
    <property type="match status" value="1"/>
</dbReference>
<dbReference type="RefSeq" id="WP_107012859.1">
    <property type="nucleotide sequence ID" value="NZ_CP028136.1"/>
</dbReference>
<dbReference type="Proteomes" id="UP000241507">
    <property type="component" value="Chromosome"/>
</dbReference>
<evidence type="ECO:0000259" key="1">
    <source>
        <dbReference type="Pfam" id="PF14534"/>
    </source>
</evidence>
<sequence length="270" mass="30641">MIKLHQKISKSISKRAFSLKGFLTLIIGLTSLYVLNAQEKSVKETILEKDSIFWNAYNECDIAKMENFLAADLEFYHDKSGVLNGSDKLNESMEKGLCSTGKNKLRREAVPGTVAVFPLKDKDSVYGAIITGEHLFYLVNAKTEQADGKAKFSNLWLLKDGKWKMHRVFSYDHQPAPYSNEKEKITLSPAQLQEFAGNYLMPSKDAIIVKALEDKLELKAMGKMFTLYPDSENSFFTEERDLTFTFSEEKPRKLTIFEANTKVAEATCTE</sequence>
<dbReference type="EMBL" id="CP028136">
    <property type="protein sequence ID" value="AVR46085.1"/>
    <property type="molecule type" value="Genomic_DNA"/>
</dbReference>
<feature type="domain" description="DUF4440" evidence="1">
    <location>
        <begin position="46"/>
        <end position="165"/>
    </location>
</feature>
<dbReference type="AlphaFoldDB" id="A0A2R3Z758"/>
<organism evidence="2 3">
    <name type="scientific">Christiangramia fulva</name>
    <dbReference type="NCBI Taxonomy" id="2126553"/>
    <lineage>
        <taxon>Bacteria</taxon>
        <taxon>Pseudomonadati</taxon>
        <taxon>Bacteroidota</taxon>
        <taxon>Flavobacteriia</taxon>
        <taxon>Flavobacteriales</taxon>
        <taxon>Flavobacteriaceae</taxon>
        <taxon>Christiangramia</taxon>
    </lineage>
</organism>
<dbReference type="KEGG" id="grs:C7S20_12930"/>